<dbReference type="PANTHER" id="PTHR23043">
    <property type="entry name" value="HYPOXIA-INDUCIBLE FACTOR 1 ALPHA"/>
    <property type="match status" value="1"/>
</dbReference>
<dbReference type="WBParaSite" id="Hba_06034">
    <property type="protein sequence ID" value="Hba_06034"/>
    <property type="gene ID" value="Hba_06034"/>
</dbReference>
<dbReference type="AlphaFoldDB" id="A0A1I7WLM5"/>
<dbReference type="Proteomes" id="UP000095283">
    <property type="component" value="Unplaced"/>
</dbReference>
<dbReference type="GO" id="GO:0000977">
    <property type="term" value="F:RNA polymerase II transcription regulatory region sequence-specific DNA binding"/>
    <property type="evidence" value="ECO:0007669"/>
    <property type="project" value="TreeGrafter"/>
</dbReference>
<dbReference type="GO" id="GO:0000981">
    <property type="term" value="F:DNA-binding transcription factor activity, RNA polymerase II-specific"/>
    <property type="evidence" value="ECO:0007669"/>
    <property type="project" value="TreeGrafter"/>
</dbReference>
<proteinExistence type="predicted"/>
<reference evidence="8" key="1">
    <citation type="submission" date="2016-11" db="UniProtKB">
        <authorList>
            <consortium name="WormBaseParasite"/>
        </authorList>
    </citation>
    <scope>IDENTIFICATION</scope>
</reference>
<dbReference type="Pfam" id="PF00989">
    <property type="entry name" value="PAS"/>
    <property type="match status" value="1"/>
</dbReference>
<organism evidence="7 8">
    <name type="scientific">Heterorhabditis bacteriophora</name>
    <name type="common">Entomopathogenic nematode worm</name>
    <dbReference type="NCBI Taxonomy" id="37862"/>
    <lineage>
        <taxon>Eukaryota</taxon>
        <taxon>Metazoa</taxon>
        <taxon>Ecdysozoa</taxon>
        <taxon>Nematoda</taxon>
        <taxon>Chromadorea</taxon>
        <taxon>Rhabditida</taxon>
        <taxon>Rhabditina</taxon>
        <taxon>Rhabditomorpha</taxon>
        <taxon>Strongyloidea</taxon>
        <taxon>Heterorhabditidae</taxon>
        <taxon>Heterorhabditis</taxon>
    </lineage>
</organism>
<evidence type="ECO:0000313" key="8">
    <source>
        <dbReference type="WBParaSite" id="Hba_06034"/>
    </source>
</evidence>
<dbReference type="InterPro" id="IPR000014">
    <property type="entry name" value="PAS"/>
</dbReference>
<dbReference type="PROSITE" id="PS50112">
    <property type="entry name" value="PAS"/>
    <property type="match status" value="1"/>
</dbReference>
<dbReference type="CDD" id="cd00130">
    <property type="entry name" value="PAS"/>
    <property type="match status" value="1"/>
</dbReference>
<comment type="subcellular location">
    <subcellularLocation>
        <location evidence="1">Nucleus</location>
    </subcellularLocation>
</comment>
<dbReference type="SUPFAM" id="SSF55785">
    <property type="entry name" value="PYP-like sensor domain (PAS domain)"/>
    <property type="match status" value="1"/>
</dbReference>
<accession>A0A1I7WLM5</accession>
<keyword evidence="7" id="KW-1185">Reference proteome</keyword>
<evidence type="ECO:0000313" key="7">
    <source>
        <dbReference type="Proteomes" id="UP000095283"/>
    </source>
</evidence>
<dbReference type="InterPro" id="IPR013767">
    <property type="entry name" value="PAS_fold"/>
</dbReference>
<evidence type="ECO:0000259" key="6">
    <source>
        <dbReference type="PROSITE" id="PS50112"/>
    </source>
</evidence>
<sequence length="106" mass="12343">MLENHEFTQLARELPLARAISGQHIDKLMDSFLMVLDFRGDVLYVSETISIYLGLSQVEMTGNPVSEYIHPEDWHQFQTPLSDFINSFDLFTRCFGLVNKTEILMW</sequence>
<evidence type="ECO:0000256" key="1">
    <source>
        <dbReference type="ARBA" id="ARBA00004123"/>
    </source>
</evidence>
<evidence type="ECO:0000256" key="4">
    <source>
        <dbReference type="ARBA" id="ARBA00023163"/>
    </source>
</evidence>
<name>A0A1I7WLM5_HETBA</name>
<dbReference type="GO" id="GO:0005634">
    <property type="term" value="C:nucleus"/>
    <property type="evidence" value="ECO:0007669"/>
    <property type="project" value="UniProtKB-SubCell"/>
</dbReference>
<keyword evidence="4" id="KW-0804">Transcription</keyword>
<evidence type="ECO:0000256" key="2">
    <source>
        <dbReference type="ARBA" id="ARBA00022737"/>
    </source>
</evidence>
<keyword evidence="2" id="KW-0677">Repeat</keyword>
<evidence type="ECO:0000256" key="5">
    <source>
        <dbReference type="ARBA" id="ARBA00023242"/>
    </source>
</evidence>
<dbReference type="SMART" id="SM00091">
    <property type="entry name" value="PAS"/>
    <property type="match status" value="1"/>
</dbReference>
<protein>
    <submittedName>
        <fullName evidence="8">PAS domain-containing protein</fullName>
    </submittedName>
</protein>
<dbReference type="Gene3D" id="3.30.450.20">
    <property type="entry name" value="PAS domain"/>
    <property type="match status" value="1"/>
</dbReference>
<keyword evidence="5" id="KW-0539">Nucleus</keyword>
<dbReference type="InterPro" id="IPR035965">
    <property type="entry name" value="PAS-like_dom_sf"/>
</dbReference>
<feature type="domain" description="PAS" evidence="6">
    <location>
        <begin position="21"/>
        <end position="88"/>
    </location>
</feature>
<dbReference type="PANTHER" id="PTHR23043:SF17">
    <property type="entry name" value="PROTEIN SIMILAR"/>
    <property type="match status" value="1"/>
</dbReference>
<evidence type="ECO:0000256" key="3">
    <source>
        <dbReference type="ARBA" id="ARBA00023015"/>
    </source>
</evidence>
<dbReference type="GO" id="GO:0010557">
    <property type="term" value="P:positive regulation of macromolecule biosynthetic process"/>
    <property type="evidence" value="ECO:0007669"/>
    <property type="project" value="UniProtKB-ARBA"/>
</dbReference>
<keyword evidence="3" id="KW-0805">Transcription regulation</keyword>